<protein>
    <submittedName>
        <fullName evidence="6">ATP-binding cassette domain-containing protein</fullName>
    </submittedName>
</protein>
<evidence type="ECO:0000313" key="6">
    <source>
        <dbReference type="EMBL" id="QNL44979.1"/>
    </source>
</evidence>
<name>A0A7G9B5Z8_9FIRM</name>
<reference evidence="6 7" key="1">
    <citation type="submission" date="2020-08" db="EMBL/GenBank/DDBJ databases">
        <authorList>
            <person name="Liu C."/>
            <person name="Sun Q."/>
        </authorList>
    </citation>
    <scope>NUCLEOTIDE SEQUENCE [LARGE SCALE GENOMIC DNA]</scope>
    <source>
        <strain evidence="6 7">NSJ-62</strain>
    </source>
</reference>
<dbReference type="FunFam" id="3.40.50.300:FF:000016">
    <property type="entry name" value="Oligopeptide ABC transporter ATP-binding component"/>
    <property type="match status" value="1"/>
</dbReference>
<dbReference type="AlphaFoldDB" id="A0A7G9B5Z8"/>
<dbReference type="PANTHER" id="PTHR43776">
    <property type="entry name" value="TRANSPORT ATP-BINDING PROTEIN"/>
    <property type="match status" value="1"/>
</dbReference>
<dbReference type="EMBL" id="CP060490">
    <property type="protein sequence ID" value="QNL44979.1"/>
    <property type="molecule type" value="Genomic_DNA"/>
</dbReference>
<dbReference type="GO" id="GO:0016887">
    <property type="term" value="F:ATP hydrolysis activity"/>
    <property type="evidence" value="ECO:0007669"/>
    <property type="project" value="InterPro"/>
</dbReference>
<keyword evidence="3" id="KW-0547">Nucleotide-binding</keyword>
<evidence type="ECO:0000256" key="1">
    <source>
        <dbReference type="ARBA" id="ARBA00005417"/>
    </source>
</evidence>
<dbReference type="InterPro" id="IPR050319">
    <property type="entry name" value="ABC_transp_ATP-bind"/>
</dbReference>
<dbReference type="NCBIfam" id="TIGR01727">
    <property type="entry name" value="oligo_HPY"/>
    <property type="match status" value="1"/>
</dbReference>
<proteinExistence type="inferred from homology"/>
<dbReference type="InterPro" id="IPR027417">
    <property type="entry name" value="P-loop_NTPase"/>
</dbReference>
<evidence type="ECO:0000259" key="5">
    <source>
        <dbReference type="PROSITE" id="PS50893"/>
    </source>
</evidence>
<comment type="similarity">
    <text evidence="1">Belongs to the ABC transporter superfamily.</text>
</comment>
<dbReference type="Proteomes" id="UP000515960">
    <property type="component" value="Chromosome"/>
</dbReference>
<dbReference type="CDD" id="cd03257">
    <property type="entry name" value="ABC_NikE_OppD_transporters"/>
    <property type="match status" value="1"/>
</dbReference>
<evidence type="ECO:0000313" key="7">
    <source>
        <dbReference type="Proteomes" id="UP000515960"/>
    </source>
</evidence>
<keyword evidence="7" id="KW-1185">Reference proteome</keyword>
<dbReference type="InterPro" id="IPR017871">
    <property type="entry name" value="ABC_transporter-like_CS"/>
</dbReference>
<accession>A0A7G9B5Z8</accession>
<evidence type="ECO:0000256" key="3">
    <source>
        <dbReference type="ARBA" id="ARBA00022741"/>
    </source>
</evidence>
<dbReference type="PANTHER" id="PTHR43776:SF7">
    <property type="entry name" value="D,D-DIPEPTIDE TRANSPORT ATP-BINDING PROTEIN DDPF-RELATED"/>
    <property type="match status" value="1"/>
</dbReference>
<organism evidence="6 7">
    <name type="scientific">Oscillibacter hominis</name>
    <dbReference type="NCBI Taxonomy" id="2763056"/>
    <lineage>
        <taxon>Bacteria</taxon>
        <taxon>Bacillati</taxon>
        <taxon>Bacillota</taxon>
        <taxon>Clostridia</taxon>
        <taxon>Eubacteriales</taxon>
        <taxon>Oscillospiraceae</taxon>
        <taxon>Oscillibacter</taxon>
    </lineage>
</organism>
<dbReference type="SMART" id="SM00382">
    <property type="entry name" value="AAA"/>
    <property type="match status" value="1"/>
</dbReference>
<dbReference type="GO" id="GO:0005524">
    <property type="term" value="F:ATP binding"/>
    <property type="evidence" value="ECO:0007669"/>
    <property type="project" value="UniProtKB-KW"/>
</dbReference>
<dbReference type="Gene3D" id="3.40.50.300">
    <property type="entry name" value="P-loop containing nucleotide triphosphate hydrolases"/>
    <property type="match status" value="1"/>
</dbReference>
<keyword evidence="2" id="KW-0813">Transport</keyword>
<evidence type="ECO:0000256" key="4">
    <source>
        <dbReference type="ARBA" id="ARBA00022840"/>
    </source>
</evidence>
<dbReference type="Pfam" id="PF08352">
    <property type="entry name" value="oligo_HPY"/>
    <property type="match status" value="1"/>
</dbReference>
<keyword evidence="4 6" id="KW-0067">ATP-binding</keyword>
<dbReference type="GO" id="GO:0015833">
    <property type="term" value="P:peptide transport"/>
    <property type="evidence" value="ECO:0007669"/>
    <property type="project" value="InterPro"/>
</dbReference>
<dbReference type="PROSITE" id="PS50893">
    <property type="entry name" value="ABC_TRANSPORTER_2"/>
    <property type="match status" value="1"/>
</dbReference>
<dbReference type="Pfam" id="PF00005">
    <property type="entry name" value="ABC_tran"/>
    <property type="match status" value="1"/>
</dbReference>
<dbReference type="InterPro" id="IPR013563">
    <property type="entry name" value="Oligopep_ABC_C"/>
</dbReference>
<dbReference type="RefSeq" id="WP_187333498.1">
    <property type="nucleotide sequence ID" value="NZ_CP060490.1"/>
</dbReference>
<dbReference type="SUPFAM" id="SSF52540">
    <property type="entry name" value="P-loop containing nucleoside triphosphate hydrolases"/>
    <property type="match status" value="1"/>
</dbReference>
<dbReference type="GO" id="GO:0055085">
    <property type="term" value="P:transmembrane transport"/>
    <property type="evidence" value="ECO:0007669"/>
    <property type="project" value="UniProtKB-ARBA"/>
</dbReference>
<dbReference type="InterPro" id="IPR003439">
    <property type="entry name" value="ABC_transporter-like_ATP-bd"/>
</dbReference>
<feature type="domain" description="ABC transporter" evidence="5">
    <location>
        <begin position="9"/>
        <end position="252"/>
    </location>
</feature>
<dbReference type="KEGG" id="ohi:H8790_02760"/>
<gene>
    <name evidence="6" type="ORF">H8790_02760</name>
</gene>
<sequence>MENEQRVLLRGEGLVKEFPAGRNRVHAVSDVDITVYQGETLGLVGESGCGKSTLGRLILGLLRPTAGKLWFEENELTAMSPGEFRKVRKDIQCIFQDPYASLDPRLSIANSIMEPLTINGVGSRQEKQRKVEELLRTVGIPVEYKNRFPHQFSGGQRQRVGIARALALNPKLIVCDEPVSALDVSIQAQVLNLLADLQEKMGLTYLFISHDLNVVRRISNRVCIMYLGVICESGATEEIFAHPRHPYTSFLLSAVPVTDPSDRQGKKLISGELPSPIAPPPGCRFHTRCPYATEECRRQVPKAVEEDGRLIACHHPL</sequence>
<dbReference type="PROSITE" id="PS00211">
    <property type="entry name" value="ABC_TRANSPORTER_1"/>
    <property type="match status" value="1"/>
</dbReference>
<dbReference type="InterPro" id="IPR003593">
    <property type="entry name" value="AAA+_ATPase"/>
</dbReference>
<evidence type="ECO:0000256" key="2">
    <source>
        <dbReference type="ARBA" id="ARBA00022448"/>
    </source>
</evidence>